<feature type="region of interest" description="Disordered" evidence="1">
    <location>
        <begin position="317"/>
        <end position="344"/>
    </location>
</feature>
<protein>
    <submittedName>
        <fullName evidence="2">Uncharacterized protein</fullName>
    </submittedName>
</protein>
<proteinExistence type="predicted"/>
<dbReference type="Proteomes" id="UP000799753">
    <property type="component" value="Unassembled WGS sequence"/>
</dbReference>
<organism evidence="2 3">
    <name type="scientific">Massarina eburnea CBS 473.64</name>
    <dbReference type="NCBI Taxonomy" id="1395130"/>
    <lineage>
        <taxon>Eukaryota</taxon>
        <taxon>Fungi</taxon>
        <taxon>Dikarya</taxon>
        <taxon>Ascomycota</taxon>
        <taxon>Pezizomycotina</taxon>
        <taxon>Dothideomycetes</taxon>
        <taxon>Pleosporomycetidae</taxon>
        <taxon>Pleosporales</taxon>
        <taxon>Massarineae</taxon>
        <taxon>Massarinaceae</taxon>
        <taxon>Massarina</taxon>
    </lineage>
</organism>
<keyword evidence="3" id="KW-1185">Reference proteome</keyword>
<feature type="compositionally biased region" description="Basic and acidic residues" evidence="1">
    <location>
        <begin position="168"/>
        <end position="181"/>
    </location>
</feature>
<feature type="region of interest" description="Disordered" evidence="1">
    <location>
        <begin position="1"/>
        <end position="41"/>
    </location>
</feature>
<dbReference type="AlphaFoldDB" id="A0A6A6S6T2"/>
<reference evidence="2" key="1">
    <citation type="journal article" date="2020" name="Stud. Mycol.">
        <title>101 Dothideomycetes genomes: a test case for predicting lifestyles and emergence of pathogens.</title>
        <authorList>
            <person name="Haridas S."/>
            <person name="Albert R."/>
            <person name="Binder M."/>
            <person name="Bloem J."/>
            <person name="Labutti K."/>
            <person name="Salamov A."/>
            <person name="Andreopoulos B."/>
            <person name="Baker S."/>
            <person name="Barry K."/>
            <person name="Bills G."/>
            <person name="Bluhm B."/>
            <person name="Cannon C."/>
            <person name="Castanera R."/>
            <person name="Culley D."/>
            <person name="Daum C."/>
            <person name="Ezra D."/>
            <person name="Gonzalez J."/>
            <person name="Henrissat B."/>
            <person name="Kuo A."/>
            <person name="Liang C."/>
            <person name="Lipzen A."/>
            <person name="Lutzoni F."/>
            <person name="Magnuson J."/>
            <person name="Mondo S."/>
            <person name="Nolan M."/>
            <person name="Ohm R."/>
            <person name="Pangilinan J."/>
            <person name="Park H.-J."/>
            <person name="Ramirez L."/>
            <person name="Alfaro M."/>
            <person name="Sun H."/>
            <person name="Tritt A."/>
            <person name="Yoshinaga Y."/>
            <person name="Zwiers L.-H."/>
            <person name="Turgeon B."/>
            <person name="Goodwin S."/>
            <person name="Spatafora J."/>
            <person name="Crous P."/>
            <person name="Grigoriev I."/>
        </authorList>
    </citation>
    <scope>NUCLEOTIDE SEQUENCE</scope>
    <source>
        <strain evidence="2">CBS 473.64</strain>
    </source>
</reference>
<dbReference type="OrthoDB" id="3795190at2759"/>
<feature type="compositionally biased region" description="Basic and acidic residues" evidence="1">
    <location>
        <begin position="330"/>
        <end position="341"/>
    </location>
</feature>
<gene>
    <name evidence="2" type="ORF">P280DRAFT_505448</name>
</gene>
<feature type="compositionally biased region" description="Polar residues" evidence="1">
    <location>
        <begin position="1"/>
        <end position="23"/>
    </location>
</feature>
<sequence length="359" mass="38901">MTPTSSTTITFDRNQSSYLTRTMSPLDDSRSPPCTPRSTAKLSTRFSSDTVLGIIKSYDPHSSPRVPCPSPPVGVSPRFDFGFNSSHKVADSTSDAAVAICRTCQQPIPSSPGVCERCKQTIILPSPSGVNTPASSPPKWKTHRPSSTSVQLVDPPIRLSSLRPPPKPRTDSPRSSHEGSRSRKASLTDPNEPFLRLQISRKPDPLPTTHPSTPTTPPSTSHARPFSPTNSSTPLTRIATIANMTTARPSTRHTSATPSELSTMYPDVASSATTSPPSVSRASYQLQHTTSAWDDWDSEEEEEKSLVKYWRGRRWRSSRGSLGGQGSGGSRRDSEGKDEGKKRRVGGFVRVISCGCAED</sequence>
<dbReference type="EMBL" id="MU006780">
    <property type="protein sequence ID" value="KAF2643290.1"/>
    <property type="molecule type" value="Genomic_DNA"/>
</dbReference>
<feature type="region of interest" description="Disordered" evidence="1">
    <location>
        <begin position="124"/>
        <end position="262"/>
    </location>
</feature>
<feature type="compositionally biased region" description="Polar residues" evidence="1">
    <location>
        <begin position="242"/>
        <end position="262"/>
    </location>
</feature>
<name>A0A6A6S6T2_9PLEO</name>
<evidence type="ECO:0000313" key="2">
    <source>
        <dbReference type="EMBL" id="KAF2643290.1"/>
    </source>
</evidence>
<feature type="compositionally biased region" description="Low complexity" evidence="1">
    <location>
        <begin position="207"/>
        <end position="222"/>
    </location>
</feature>
<accession>A0A6A6S6T2</accession>
<evidence type="ECO:0000256" key="1">
    <source>
        <dbReference type="SAM" id="MobiDB-lite"/>
    </source>
</evidence>
<evidence type="ECO:0000313" key="3">
    <source>
        <dbReference type="Proteomes" id="UP000799753"/>
    </source>
</evidence>